<comment type="subcellular location">
    <subcellularLocation>
        <location evidence="2">Membrane</location>
    </subcellularLocation>
</comment>
<dbReference type="InterPro" id="IPR050665">
    <property type="entry name" value="Cytochrome_P450_Monooxygen"/>
</dbReference>
<keyword evidence="4" id="KW-0349">Heme</keyword>
<dbReference type="GO" id="GO:0016020">
    <property type="term" value="C:membrane"/>
    <property type="evidence" value="ECO:0007669"/>
    <property type="project" value="UniProtKB-SubCell"/>
</dbReference>
<dbReference type="Pfam" id="PF00067">
    <property type="entry name" value="p450"/>
    <property type="match status" value="2"/>
</dbReference>
<keyword evidence="11" id="KW-0472">Membrane</keyword>
<evidence type="ECO:0000256" key="1">
    <source>
        <dbReference type="ARBA" id="ARBA00001971"/>
    </source>
</evidence>
<evidence type="ECO:0000256" key="6">
    <source>
        <dbReference type="ARBA" id="ARBA00022723"/>
    </source>
</evidence>
<evidence type="ECO:0000256" key="3">
    <source>
        <dbReference type="ARBA" id="ARBA00010617"/>
    </source>
</evidence>
<name>A0ABC8R7P4_9AQUA</name>
<evidence type="ECO:0000313" key="12">
    <source>
        <dbReference type="EMBL" id="CAK9141019.1"/>
    </source>
</evidence>
<keyword evidence="5" id="KW-0812">Transmembrane</keyword>
<protein>
    <recommendedName>
        <fullName evidence="14">Cytochrome P450</fullName>
    </recommendedName>
</protein>
<dbReference type="PANTHER" id="PTHR24282:SF255">
    <property type="entry name" value="CYTOCHROME P450 72A11-RELATED"/>
    <property type="match status" value="1"/>
</dbReference>
<evidence type="ECO:0000256" key="2">
    <source>
        <dbReference type="ARBA" id="ARBA00004370"/>
    </source>
</evidence>
<keyword evidence="13" id="KW-1185">Reference proteome</keyword>
<dbReference type="SUPFAM" id="SSF48264">
    <property type="entry name" value="Cytochrome P450"/>
    <property type="match status" value="1"/>
</dbReference>
<evidence type="ECO:0000256" key="4">
    <source>
        <dbReference type="ARBA" id="ARBA00022617"/>
    </source>
</evidence>
<dbReference type="PRINTS" id="PR00464">
    <property type="entry name" value="EP450II"/>
</dbReference>
<dbReference type="PANTHER" id="PTHR24282">
    <property type="entry name" value="CYTOCHROME P450 FAMILY MEMBER"/>
    <property type="match status" value="1"/>
</dbReference>
<evidence type="ECO:0000313" key="13">
    <source>
        <dbReference type="Proteomes" id="UP001642360"/>
    </source>
</evidence>
<dbReference type="GO" id="GO:0004497">
    <property type="term" value="F:monooxygenase activity"/>
    <property type="evidence" value="ECO:0007669"/>
    <property type="project" value="UniProtKB-KW"/>
</dbReference>
<keyword evidence="10" id="KW-0503">Monooxygenase</keyword>
<dbReference type="InterPro" id="IPR036396">
    <property type="entry name" value="Cyt_P450_sf"/>
</dbReference>
<keyword evidence="7" id="KW-1133">Transmembrane helix</keyword>
<organism evidence="12 13">
    <name type="scientific">Ilex paraguariensis</name>
    <name type="common">yerba mate</name>
    <dbReference type="NCBI Taxonomy" id="185542"/>
    <lineage>
        <taxon>Eukaryota</taxon>
        <taxon>Viridiplantae</taxon>
        <taxon>Streptophyta</taxon>
        <taxon>Embryophyta</taxon>
        <taxon>Tracheophyta</taxon>
        <taxon>Spermatophyta</taxon>
        <taxon>Magnoliopsida</taxon>
        <taxon>eudicotyledons</taxon>
        <taxon>Gunneridae</taxon>
        <taxon>Pentapetalae</taxon>
        <taxon>asterids</taxon>
        <taxon>campanulids</taxon>
        <taxon>Aquifoliales</taxon>
        <taxon>Aquifoliaceae</taxon>
        <taxon>Ilex</taxon>
    </lineage>
</organism>
<proteinExistence type="inferred from homology"/>
<dbReference type="Gene3D" id="1.10.630.10">
    <property type="entry name" value="Cytochrome P450"/>
    <property type="match status" value="2"/>
</dbReference>
<gene>
    <name evidence="12" type="ORF">ILEXP_LOCUS8537</name>
</gene>
<reference evidence="12 13" key="1">
    <citation type="submission" date="2024-02" db="EMBL/GenBank/DDBJ databases">
        <authorList>
            <person name="Vignale AGUSTIN F."/>
            <person name="Sosa J E."/>
            <person name="Modenutti C."/>
        </authorList>
    </citation>
    <scope>NUCLEOTIDE SEQUENCE [LARGE SCALE GENOMIC DNA]</scope>
</reference>
<comment type="caution">
    <text evidence="12">The sequence shown here is derived from an EMBL/GenBank/DDBJ whole genome shotgun (WGS) entry which is preliminary data.</text>
</comment>
<keyword evidence="9" id="KW-0408">Iron</keyword>
<dbReference type="AlphaFoldDB" id="A0ABC8R7P4"/>
<evidence type="ECO:0000256" key="8">
    <source>
        <dbReference type="ARBA" id="ARBA00023002"/>
    </source>
</evidence>
<dbReference type="GO" id="GO:0046872">
    <property type="term" value="F:metal ion binding"/>
    <property type="evidence" value="ECO:0007669"/>
    <property type="project" value="UniProtKB-KW"/>
</dbReference>
<keyword evidence="6" id="KW-0479">Metal-binding</keyword>
<comment type="similarity">
    <text evidence="3">Belongs to the cytochrome P450 family.</text>
</comment>
<comment type="cofactor">
    <cofactor evidence="1">
        <name>heme</name>
        <dbReference type="ChEBI" id="CHEBI:30413"/>
    </cofactor>
</comment>
<dbReference type="InterPro" id="IPR002402">
    <property type="entry name" value="Cyt_P450_E_grp-II"/>
</dbReference>
<dbReference type="Proteomes" id="UP001642360">
    <property type="component" value="Unassembled WGS sequence"/>
</dbReference>
<accession>A0ABC8R7P4</accession>
<dbReference type="InterPro" id="IPR001128">
    <property type="entry name" value="Cyt_P450"/>
</dbReference>
<keyword evidence="8" id="KW-0560">Oxidoreductase</keyword>
<dbReference type="EMBL" id="CAUOFW020001091">
    <property type="protein sequence ID" value="CAK9141019.1"/>
    <property type="molecule type" value="Genomic_DNA"/>
</dbReference>
<evidence type="ECO:0000256" key="7">
    <source>
        <dbReference type="ARBA" id="ARBA00022989"/>
    </source>
</evidence>
<evidence type="ECO:0000256" key="5">
    <source>
        <dbReference type="ARBA" id="ARBA00022692"/>
    </source>
</evidence>
<evidence type="ECO:0000256" key="9">
    <source>
        <dbReference type="ARBA" id="ARBA00023004"/>
    </source>
</evidence>
<evidence type="ECO:0000256" key="10">
    <source>
        <dbReference type="ARBA" id="ARBA00023033"/>
    </source>
</evidence>
<evidence type="ECO:0008006" key="14">
    <source>
        <dbReference type="Google" id="ProtNLM"/>
    </source>
</evidence>
<sequence>MDPNMIRDVLFKYNIFQKSLSSPLTSLLVSGTAFHEGQKWAKSRKIINPAFTLEKLKNSLSSPLIILLVSRTVSHEGQKWTKYKKIITPAFTLEKLKHMLPTMYMNCNEIISEWDVLVPIKGSCEIDVWPYLGNLTGDVISRTAFGSSYEEGRRIFQLQKEQAQLTSQQLQSNYIPGWRQKAMKVEDDKNGDLLGMLLESNLKEIEEQGNKRGIGITVEDKIEEWKLFYFARQETTTTLLVWTMVMLGKHQDWQAHAREEALQAFLKNKPDLDRLNC</sequence>
<evidence type="ECO:0000256" key="11">
    <source>
        <dbReference type="ARBA" id="ARBA00023136"/>
    </source>
</evidence>